<evidence type="ECO:0000313" key="2">
    <source>
        <dbReference type="Proteomes" id="UP000775213"/>
    </source>
</evidence>
<proteinExistence type="predicted"/>
<evidence type="ECO:0000313" key="1">
    <source>
        <dbReference type="EMBL" id="KAH0453666.1"/>
    </source>
</evidence>
<dbReference type="GO" id="GO:0003824">
    <property type="term" value="F:catalytic activity"/>
    <property type="evidence" value="ECO:0007669"/>
    <property type="project" value="InterPro"/>
</dbReference>
<gene>
    <name evidence="1" type="ORF">IEQ34_017990</name>
</gene>
<dbReference type="PROSITE" id="PS00175">
    <property type="entry name" value="PG_MUTASE"/>
    <property type="match status" value="1"/>
</dbReference>
<name>A0AAV7GBT5_DENCH</name>
<reference evidence="1 2" key="1">
    <citation type="journal article" date="2021" name="Hortic Res">
        <title>Chromosome-scale assembly of the Dendrobium chrysotoxum genome enhances the understanding of orchid evolution.</title>
        <authorList>
            <person name="Zhang Y."/>
            <person name="Zhang G.Q."/>
            <person name="Zhang D."/>
            <person name="Liu X.D."/>
            <person name="Xu X.Y."/>
            <person name="Sun W.H."/>
            <person name="Yu X."/>
            <person name="Zhu X."/>
            <person name="Wang Z.W."/>
            <person name="Zhao X."/>
            <person name="Zhong W.Y."/>
            <person name="Chen H."/>
            <person name="Yin W.L."/>
            <person name="Huang T."/>
            <person name="Niu S.C."/>
            <person name="Liu Z.J."/>
        </authorList>
    </citation>
    <scope>NUCLEOTIDE SEQUENCE [LARGE SCALE GENOMIC DNA]</scope>
    <source>
        <strain evidence="1">Lindl</strain>
    </source>
</reference>
<comment type="caution">
    <text evidence="1">The sequence shown here is derived from an EMBL/GenBank/DDBJ whole genome shotgun (WGS) entry which is preliminary data.</text>
</comment>
<protein>
    <submittedName>
        <fullName evidence="1">Uncharacterized protein</fullName>
    </submittedName>
</protein>
<dbReference type="Proteomes" id="UP000775213">
    <property type="component" value="Unassembled WGS sequence"/>
</dbReference>
<dbReference type="EMBL" id="JAGFBR010000016">
    <property type="protein sequence ID" value="KAH0453666.1"/>
    <property type="molecule type" value="Genomic_DNA"/>
</dbReference>
<sequence>MTLRSWSAEVTLHFVDRWGARGSLRRSAANIRLRIKRSKQFGLKSSSNPSFQSILPSIHCWKMAAAGDCNGSTANFTEVVLVRHGETSWNASRILQVFPSRLFFANPFSVSLLFD</sequence>
<organism evidence="1 2">
    <name type="scientific">Dendrobium chrysotoxum</name>
    <name type="common">Orchid</name>
    <dbReference type="NCBI Taxonomy" id="161865"/>
    <lineage>
        <taxon>Eukaryota</taxon>
        <taxon>Viridiplantae</taxon>
        <taxon>Streptophyta</taxon>
        <taxon>Embryophyta</taxon>
        <taxon>Tracheophyta</taxon>
        <taxon>Spermatophyta</taxon>
        <taxon>Magnoliopsida</taxon>
        <taxon>Liliopsida</taxon>
        <taxon>Asparagales</taxon>
        <taxon>Orchidaceae</taxon>
        <taxon>Epidendroideae</taxon>
        <taxon>Malaxideae</taxon>
        <taxon>Dendrobiinae</taxon>
        <taxon>Dendrobium</taxon>
    </lineage>
</organism>
<dbReference type="AlphaFoldDB" id="A0AAV7GBT5"/>
<dbReference type="InterPro" id="IPR001345">
    <property type="entry name" value="PG/BPGM_mutase_AS"/>
</dbReference>
<keyword evidence="2" id="KW-1185">Reference proteome</keyword>
<accession>A0AAV7GBT5</accession>